<reference evidence="8 9" key="1">
    <citation type="submission" date="2023-10" db="EMBL/GenBank/DDBJ databases">
        <title>Chromosome-scale genome assembly provides insights into flower coloration mechanisms of Canna indica.</title>
        <authorList>
            <person name="Li C."/>
        </authorList>
    </citation>
    <scope>NUCLEOTIDE SEQUENCE [LARGE SCALE GENOMIC DNA]</scope>
    <source>
        <tissue evidence="8">Flower</tissue>
    </source>
</reference>
<organism evidence="8 9">
    <name type="scientific">Canna indica</name>
    <name type="common">Indian-shot</name>
    <dbReference type="NCBI Taxonomy" id="4628"/>
    <lineage>
        <taxon>Eukaryota</taxon>
        <taxon>Viridiplantae</taxon>
        <taxon>Streptophyta</taxon>
        <taxon>Embryophyta</taxon>
        <taxon>Tracheophyta</taxon>
        <taxon>Spermatophyta</taxon>
        <taxon>Magnoliopsida</taxon>
        <taxon>Liliopsida</taxon>
        <taxon>Zingiberales</taxon>
        <taxon>Cannaceae</taxon>
        <taxon>Canna</taxon>
    </lineage>
</organism>
<dbReference type="AlphaFoldDB" id="A0AAQ3K6Z4"/>
<name>A0AAQ3K6Z4_9LILI</name>
<keyword evidence="6" id="KW-0732">Signal</keyword>
<dbReference type="FunFam" id="2.60.120.430:FF:000001">
    <property type="entry name" value="Receptor-like protein kinase FERONIA"/>
    <property type="match status" value="1"/>
</dbReference>
<dbReference type="Pfam" id="PF12819">
    <property type="entry name" value="Malectin_like"/>
    <property type="match status" value="1"/>
</dbReference>
<evidence type="ECO:0000256" key="6">
    <source>
        <dbReference type="SAM" id="SignalP"/>
    </source>
</evidence>
<dbReference type="PANTHER" id="PTHR34590:SF6">
    <property type="entry name" value="RECEPTOR-LIKE KINASE"/>
    <property type="match status" value="1"/>
</dbReference>
<evidence type="ECO:0000259" key="7">
    <source>
        <dbReference type="Pfam" id="PF12819"/>
    </source>
</evidence>
<keyword evidence="5" id="KW-0325">Glycoprotein</keyword>
<evidence type="ECO:0000256" key="4">
    <source>
        <dbReference type="ARBA" id="ARBA00022840"/>
    </source>
</evidence>
<dbReference type="GO" id="GO:0004714">
    <property type="term" value="F:transmembrane receptor protein tyrosine kinase activity"/>
    <property type="evidence" value="ECO:0007669"/>
    <property type="project" value="InterPro"/>
</dbReference>
<dbReference type="Proteomes" id="UP001327560">
    <property type="component" value="Chromosome 3"/>
</dbReference>
<gene>
    <name evidence="8" type="ORF">Cni_G08859</name>
</gene>
<protein>
    <submittedName>
        <fullName evidence="8">Receptor-like protein kinase</fullName>
    </submittedName>
</protein>
<evidence type="ECO:0000313" key="9">
    <source>
        <dbReference type="Proteomes" id="UP001327560"/>
    </source>
</evidence>
<accession>A0AAQ3K6Z4</accession>
<evidence type="ECO:0000256" key="1">
    <source>
        <dbReference type="ARBA" id="ARBA00004479"/>
    </source>
</evidence>
<proteinExistence type="predicted"/>
<feature type="chain" id="PRO_5042904899" evidence="6">
    <location>
        <begin position="27"/>
        <end position="372"/>
    </location>
</feature>
<dbReference type="Gene3D" id="2.60.120.430">
    <property type="entry name" value="Galactose-binding lectin"/>
    <property type="match status" value="2"/>
</dbReference>
<dbReference type="EMBL" id="CP136892">
    <property type="protein sequence ID" value="WOL00146.1"/>
    <property type="molecule type" value="Genomic_DNA"/>
</dbReference>
<evidence type="ECO:0000256" key="2">
    <source>
        <dbReference type="ARBA" id="ARBA00022679"/>
    </source>
</evidence>
<evidence type="ECO:0000256" key="3">
    <source>
        <dbReference type="ARBA" id="ARBA00022741"/>
    </source>
</evidence>
<dbReference type="PANTHER" id="PTHR34590">
    <property type="entry name" value="OS03G0124300 PROTEIN-RELATED"/>
    <property type="match status" value="1"/>
</dbReference>
<comment type="subcellular location">
    <subcellularLocation>
        <location evidence="1">Membrane</location>
        <topology evidence="1">Single-pass type I membrane protein</topology>
    </subcellularLocation>
</comment>
<evidence type="ECO:0000256" key="5">
    <source>
        <dbReference type="ARBA" id="ARBA00023180"/>
    </source>
</evidence>
<dbReference type="GO" id="GO:0016020">
    <property type="term" value="C:membrane"/>
    <property type="evidence" value="ECO:0007669"/>
    <property type="project" value="UniProtKB-SubCell"/>
</dbReference>
<evidence type="ECO:0000313" key="8">
    <source>
        <dbReference type="EMBL" id="WOL00146.1"/>
    </source>
</evidence>
<keyword evidence="2" id="KW-0808">Transferase</keyword>
<feature type="signal peptide" evidence="6">
    <location>
        <begin position="1"/>
        <end position="26"/>
    </location>
</feature>
<dbReference type="InterPro" id="IPR045272">
    <property type="entry name" value="ANXUR1/2-like"/>
</dbReference>
<keyword evidence="8" id="KW-0418">Kinase</keyword>
<keyword evidence="3" id="KW-0547">Nucleotide-binding</keyword>
<dbReference type="GO" id="GO:0005524">
    <property type="term" value="F:ATP binding"/>
    <property type="evidence" value="ECO:0007669"/>
    <property type="project" value="UniProtKB-KW"/>
</dbReference>
<keyword evidence="9" id="KW-1185">Reference proteome</keyword>
<sequence>MADRRNANHLTAGFLCFALLTTLSSAIFSPPDNYLIACGASSAATLDDGRTFLPDHSGPSRPTFRADGHRVSPLHNPSHDVATLHRAASIFACPCSYEFEIKNKGVHFIRLHFYPFATPDYDLSYARFHVLASGFTLLSDFGTSTPLLKEYLINLDEGKFNISFAPAGRSFFGFVNAIEVVSAPKGLILDVARLVNPSQITKFDGLSKQAMETLYRINVGGPKVTPFNDTLWRRWVPDLEYLTPGSSSEIVTFSGRIKYQKYGASREVAPDNVYNSARAMNSSGVSGADYNMTWEFPVASGYKYLVRMHFCDIASMALNQLYFNVYINGNLAYGDFDLSESAGQMLAILCRLCCGCQCFGALKHIDWPVQAE</sequence>
<feature type="domain" description="Malectin-like" evidence="7">
    <location>
        <begin position="95"/>
        <end position="347"/>
    </location>
</feature>
<keyword evidence="4" id="KW-0067">ATP-binding</keyword>
<keyword evidence="8" id="KW-0675">Receptor</keyword>
<dbReference type="InterPro" id="IPR024788">
    <property type="entry name" value="Malectin-like_Carb-bd_dom"/>
</dbReference>